<comment type="similarity">
    <text evidence="1">Belongs to the small heat shock protein (HSP20) family.</text>
</comment>
<dbReference type="InterPro" id="IPR002068">
    <property type="entry name" value="A-crystallin/Hsp20_dom"/>
</dbReference>
<dbReference type="PANTHER" id="PTHR34661:SF1">
    <property type="entry name" value="INCREASED DNA METHYLATION 3"/>
    <property type="match status" value="1"/>
</dbReference>
<feature type="region of interest" description="Disordered" evidence="2">
    <location>
        <begin position="21"/>
        <end position="47"/>
    </location>
</feature>
<dbReference type="CDD" id="cd06464">
    <property type="entry name" value="ACD_sHsps-like"/>
    <property type="match status" value="1"/>
</dbReference>
<dbReference type="InterPro" id="IPR008978">
    <property type="entry name" value="HSP20-like_chaperone"/>
</dbReference>
<feature type="domain" description="SHSP" evidence="3">
    <location>
        <begin position="91"/>
        <end position="205"/>
    </location>
</feature>
<dbReference type="Proteomes" id="UP001454036">
    <property type="component" value="Unassembled WGS sequence"/>
</dbReference>
<dbReference type="PROSITE" id="PS01031">
    <property type="entry name" value="SHSP"/>
    <property type="match status" value="1"/>
</dbReference>
<dbReference type="Gene3D" id="2.60.40.790">
    <property type="match status" value="1"/>
</dbReference>
<dbReference type="GO" id="GO:0005634">
    <property type="term" value="C:nucleus"/>
    <property type="evidence" value="ECO:0007669"/>
    <property type="project" value="TreeGrafter"/>
</dbReference>
<comment type="caution">
    <text evidence="4">The sequence shown here is derived from an EMBL/GenBank/DDBJ whole genome shotgun (WGS) entry which is preliminary data.</text>
</comment>
<proteinExistence type="inferred from homology"/>
<reference evidence="4 5" key="1">
    <citation type="submission" date="2024-01" db="EMBL/GenBank/DDBJ databases">
        <title>The complete chloroplast genome sequence of Lithospermum erythrorhizon: insights into the phylogenetic relationship among Boraginaceae species and the maternal lineages of purple gromwells.</title>
        <authorList>
            <person name="Okada T."/>
            <person name="Watanabe K."/>
        </authorList>
    </citation>
    <scope>NUCLEOTIDE SEQUENCE [LARGE SCALE GENOMIC DNA]</scope>
</reference>
<name>A0AAV3P736_LITER</name>
<evidence type="ECO:0000256" key="2">
    <source>
        <dbReference type="SAM" id="MobiDB-lite"/>
    </source>
</evidence>
<dbReference type="FunFam" id="2.60.40.790:FF:000049">
    <property type="entry name" value="Increased DNA methylation 3"/>
    <property type="match status" value="1"/>
</dbReference>
<gene>
    <name evidence="4" type="ORF">LIER_36509</name>
</gene>
<dbReference type="InterPro" id="IPR039321">
    <property type="entry name" value="IDM2/3-like"/>
</dbReference>
<evidence type="ECO:0000259" key="3">
    <source>
        <dbReference type="PROSITE" id="PS01031"/>
    </source>
</evidence>
<dbReference type="PANTHER" id="PTHR34661">
    <property type="entry name" value="INCREASED DNA METHYLATION 3"/>
    <property type="match status" value="1"/>
</dbReference>
<sequence length="205" mass="22560">MMESVYPEIKVKKIVFKFGKNRESATDSSEQEDSPATSQENNREKQHCDSLQLYEPRTNHNFDKPCMIAPLPIPFSGERNSRASLVLTGSACKGGTVPPIGAVDIGVSKSAYYFRIALPGVKNDPGQVSCEIEQNGKVHIRGVTSTGGETVSRYSRIYKMIFQHQRPPGPFTISFSLPGPVDARLCALNFRSDGIFEAGVAKFEQ</sequence>
<dbReference type="AlphaFoldDB" id="A0AAV3P736"/>
<evidence type="ECO:0000256" key="1">
    <source>
        <dbReference type="PROSITE-ProRule" id="PRU00285"/>
    </source>
</evidence>
<evidence type="ECO:0000313" key="5">
    <source>
        <dbReference type="Proteomes" id="UP001454036"/>
    </source>
</evidence>
<dbReference type="EMBL" id="BAABME010016774">
    <property type="protein sequence ID" value="GAA0147400.1"/>
    <property type="molecule type" value="Genomic_DNA"/>
</dbReference>
<evidence type="ECO:0000313" key="4">
    <source>
        <dbReference type="EMBL" id="GAA0147400.1"/>
    </source>
</evidence>
<organism evidence="4 5">
    <name type="scientific">Lithospermum erythrorhizon</name>
    <name type="common">Purple gromwell</name>
    <name type="synonym">Lithospermum officinale var. erythrorhizon</name>
    <dbReference type="NCBI Taxonomy" id="34254"/>
    <lineage>
        <taxon>Eukaryota</taxon>
        <taxon>Viridiplantae</taxon>
        <taxon>Streptophyta</taxon>
        <taxon>Embryophyta</taxon>
        <taxon>Tracheophyta</taxon>
        <taxon>Spermatophyta</taxon>
        <taxon>Magnoliopsida</taxon>
        <taxon>eudicotyledons</taxon>
        <taxon>Gunneridae</taxon>
        <taxon>Pentapetalae</taxon>
        <taxon>asterids</taxon>
        <taxon>lamiids</taxon>
        <taxon>Boraginales</taxon>
        <taxon>Boraginaceae</taxon>
        <taxon>Boraginoideae</taxon>
        <taxon>Lithospermeae</taxon>
        <taxon>Lithospermum</taxon>
    </lineage>
</organism>
<protein>
    <recommendedName>
        <fullName evidence="3">SHSP domain-containing protein</fullName>
    </recommendedName>
</protein>
<accession>A0AAV3P736</accession>
<keyword evidence="5" id="KW-1185">Reference proteome</keyword>